<name>A0A915EVY1_9CEST</name>
<reference evidence="2" key="1">
    <citation type="submission" date="2022-11" db="UniProtKB">
        <authorList>
            <consortium name="WormBaseParasite"/>
        </authorList>
    </citation>
    <scope>IDENTIFICATION</scope>
</reference>
<keyword evidence="1" id="KW-1185">Reference proteome</keyword>
<protein>
    <submittedName>
        <fullName evidence="2">Uncharacterized protein</fullName>
    </submittedName>
</protein>
<dbReference type="WBParaSite" id="maker-E.canG7_contigs_1005-snap-gene-0.10-mRNA-1">
    <property type="protein sequence ID" value="maker-E.canG7_contigs_1005-snap-gene-0.10-mRNA-1"/>
    <property type="gene ID" value="EcG7_07860"/>
</dbReference>
<dbReference type="Proteomes" id="UP000887562">
    <property type="component" value="Unplaced"/>
</dbReference>
<evidence type="ECO:0000313" key="1">
    <source>
        <dbReference type="Proteomes" id="UP000887562"/>
    </source>
</evidence>
<organism evidence="1 2">
    <name type="scientific">Echinococcus canadensis</name>
    <dbReference type="NCBI Taxonomy" id="519352"/>
    <lineage>
        <taxon>Eukaryota</taxon>
        <taxon>Metazoa</taxon>
        <taxon>Spiralia</taxon>
        <taxon>Lophotrochozoa</taxon>
        <taxon>Platyhelminthes</taxon>
        <taxon>Cestoda</taxon>
        <taxon>Eucestoda</taxon>
        <taxon>Cyclophyllidea</taxon>
        <taxon>Taeniidae</taxon>
        <taxon>Echinococcus</taxon>
        <taxon>Echinococcus canadensis group</taxon>
    </lineage>
</organism>
<dbReference type="AlphaFoldDB" id="A0A915EVY1"/>
<sequence length="114" mass="13485">MRPDYTSYAEFPNDSKPMLCSIVINALDSALIAEIIFFAEDLDACKNDEIDHGWLPYVNSCLTKKELKLLMAKLIHLYKRDLLQILCRFKKWRYIFFDMQRSQIKYNITKVLNA</sequence>
<evidence type="ECO:0000313" key="2">
    <source>
        <dbReference type="WBParaSite" id="maker-E.canG7_contigs_1005-snap-gene-0.10-mRNA-1"/>
    </source>
</evidence>
<accession>A0A915EVY1</accession>
<proteinExistence type="predicted"/>